<dbReference type="AlphaFoldDB" id="A0A255YPU7"/>
<dbReference type="GO" id="GO:0004519">
    <property type="term" value="F:endonuclease activity"/>
    <property type="evidence" value="ECO:0007669"/>
    <property type="project" value="InterPro"/>
</dbReference>
<evidence type="ECO:0000313" key="3">
    <source>
        <dbReference type="Proteomes" id="UP000216991"/>
    </source>
</evidence>
<dbReference type="Proteomes" id="UP000216991">
    <property type="component" value="Unassembled WGS sequence"/>
</dbReference>
<gene>
    <name evidence="2" type="ORF">CHU93_04640</name>
</gene>
<proteinExistence type="predicted"/>
<dbReference type="OrthoDB" id="7807589at2"/>
<comment type="caution">
    <text evidence="2">The sequence shown here is derived from an EMBL/GenBank/DDBJ whole genome shotgun (WGS) entry which is preliminary data.</text>
</comment>
<dbReference type="Gene3D" id="1.10.30.50">
    <property type="match status" value="1"/>
</dbReference>
<feature type="domain" description="HNH nuclease" evidence="1">
    <location>
        <begin position="32"/>
        <end position="85"/>
    </location>
</feature>
<dbReference type="Pfam" id="PF01844">
    <property type="entry name" value="HNH"/>
    <property type="match status" value="1"/>
</dbReference>
<evidence type="ECO:0000259" key="1">
    <source>
        <dbReference type="SMART" id="SM00507"/>
    </source>
</evidence>
<dbReference type="InterPro" id="IPR002711">
    <property type="entry name" value="HNH"/>
</dbReference>
<organism evidence="2 3">
    <name type="scientific">Sandarakinorhabdus cyanobacteriorum</name>
    <dbReference type="NCBI Taxonomy" id="1981098"/>
    <lineage>
        <taxon>Bacteria</taxon>
        <taxon>Pseudomonadati</taxon>
        <taxon>Pseudomonadota</taxon>
        <taxon>Alphaproteobacteria</taxon>
        <taxon>Sphingomonadales</taxon>
        <taxon>Sphingosinicellaceae</taxon>
        <taxon>Sandarakinorhabdus</taxon>
    </lineage>
</organism>
<reference evidence="2 3" key="1">
    <citation type="submission" date="2017-07" db="EMBL/GenBank/DDBJ databases">
        <title>Sandarakinorhabdus cyanobacteriorum sp. nov., a novel bacterium isolated from cyanobacterial aggregates in a eutrophic lake.</title>
        <authorList>
            <person name="Cai H."/>
        </authorList>
    </citation>
    <scope>NUCLEOTIDE SEQUENCE [LARGE SCALE GENOMIC DNA]</scope>
    <source>
        <strain evidence="2 3">TH057</strain>
    </source>
</reference>
<accession>A0A255YPU7</accession>
<keyword evidence="3" id="KW-1185">Reference proteome</keyword>
<dbReference type="GO" id="GO:0003676">
    <property type="term" value="F:nucleic acid binding"/>
    <property type="evidence" value="ECO:0007669"/>
    <property type="project" value="InterPro"/>
</dbReference>
<sequence>MRVAPGAYQLPGVSRCRRCAMAERLRGRQAVAQRLRRLKAEPICRDCAYAGIVREATVPDHIVPLARGGSDEDSNIRCLCAECHAKRTAEQFGQRRTVAVGSDGWPIW</sequence>
<dbReference type="GO" id="GO:0008270">
    <property type="term" value="F:zinc ion binding"/>
    <property type="evidence" value="ECO:0007669"/>
    <property type="project" value="InterPro"/>
</dbReference>
<evidence type="ECO:0000313" key="2">
    <source>
        <dbReference type="EMBL" id="OYQ31252.1"/>
    </source>
</evidence>
<dbReference type="CDD" id="cd00085">
    <property type="entry name" value="HNHc"/>
    <property type="match status" value="1"/>
</dbReference>
<protein>
    <recommendedName>
        <fullName evidence="1">HNH nuclease domain-containing protein</fullName>
    </recommendedName>
</protein>
<dbReference type="InterPro" id="IPR003615">
    <property type="entry name" value="HNH_nuc"/>
</dbReference>
<name>A0A255YPU7_9SPHN</name>
<dbReference type="EMBL" id="NOXT01000088">
    <property type="protein sequence ID" value="OYQ31252.1"/>
    <property type="molecule type" value="Genomic_DNA"/>
</dbReference>
<dbReference type="SMART" id="SM00507">
    <property type="entry name" value="HNHc"/>
    <property type="match status" value="1"/>
</dbReference>